<dbReference type="PANTHER" id="PTHR11645:SF0">
    <property type="entry name" value="PYRROLINE-5-CARBOXYLATE REDUCTASE 3"/>
    <property type="match status" value="1"/>
</dbReference>
<comment type="catalytic activity">
    <reaction evidence="4">
        <text>L-proline + NADP(+) = (S)-1-pyrroline-5-carboxylate + NADPH + 2 H(+)</text>
        <dbReference type="Rhea" id="RHEA:14109"/>
        <dbReference type="ChEBI" id="CHEBI:15378"/>
        <dbReference type="ChEBI" id="CHEBI:17388"/>
        <dbReference type="ChEBI" id="CHEBI:57783"/>
        <dbReference type="ChEBI" id="CHEBI:58349"/>
        <dbReference type="ChEBI" id="CHEBI:60039"/>
        <dbReference type="EC" id="1.5.1.2"/>
    </reaction>
</comment>
<dbReference type="EMBL" id="BANI01000047">
    <property type="protein sequence ID" value="GAN96191.1"/>
    <property type="molecule type" value="Genomic_DNA"/>
</dbReference>
<dbReference type="Pfam" id="PF03807">
    <property type="entry name" value="F420_oxidored"/>
    <property type="match status" value="1"/>
</dbReference>
<comment type="function">
    <text evidence="4">Catalyzes the reduction of 1-pyrroline-5-carboxylate (PCA) to L-proline.</text>
</comment>
<keyword evidence="3 4" id="KW-0560">Oxidoreductase</keyword>
<evidence type="ECO:0000256" key="1">
    <source>
        <dbReference type="ARBA" id="ARBA00005525"/>
    </source>
</evidence>
<dbReference type="PIRSF" id="PIRSF000193">
    <property type="entry name" value="Pyrrol-5-carb_rd"/>
    <property type="match status" value="1"/>
</dbReference>
<keyword evidence="4" id="KW-0963">Cytoplasm</keyword>
<evidence type="ECO:0000256" key="2">
    <source>
        <dbReference type="ARBA" id="ARBA00022857"/>
    </source>
</evidence>
<sequence length="278" mass="29092">MTETLPPLLLVGCGKMGGAMLDGWLKEGLAPSFIVDRHRESVPAPHHLVRSLDDVPADFRPGMIILATKPQKVDAVLPTVAQFALHAPVISVLAGRTVKSLTDALAALQPPGSPTPIVIRTMPNTPSAIGQGMTVCYAPPIATPAQRRLCTRLLRAVGEVAWVEHEDQIDIVTSISGSGPAYVFLLAELLEQLGVADGLPPDLARLIARQTVSGAGALMQQSGIDAATLRRNVTSPNGTTQKALEVLMADGAWPATLAAALKAGAKRARELSGPQPVS</sequence>
<feature type="domain" description="Pyrroline-5-carboxylate reductase catalytic N-terminal" evidence="7">
    <location>
        <begin position="10"/>
        <end position="95"/>
    </location>
</feature>
<dbReference type="UniPathway" id="UPA00098">
    <property type="reaction ID" value="UER00361"/>
</dbReference>
<dbReference type="InterPro" id="IPR029036">
    <property type="entry name" value="P5CR_dimer"/>
</dbReference>
<dbReference type="PANTHER" id="PTHR11645">
    <property type="entry name" value="PYRROLINE-5-CARBOXYLATE REDUCTASE"/>
    <property type="match status" value="1"/>
</dbReference>
<comment type="caution">
    <text evidence="9">The sequence shown here is derived from an EMBL/GenBank/DDBJ whole genome shotgun (WGS) entry which is preliminary data.</text>
</comment>
<dbReference type="FunFam" id="1.10.3730.10:FF:000001">
    <property type="entry name" value="Pyrroline-5-carboxylate reductase"/>
    <property type="match status" value="1"/>
</dbReference>
<comment type="catalytic activity">
    <reaction evidence="4">
        <text>L-proline + NAD(+) = (S)-1-pyrroline-5-carboxylate + NADH + 2 H(+)</text>
        <dbReference type="Rhea" id="RHEA:14105"/>
        <dbReference type="ChEBI" id="CHEBI:15378"/>
        <dbReference type="ChEBI" id="CHEBI:17388"/>
        <dbReference type="ChEBI" id="CHEBI:57540"/>
        <dbReference type="ChEBI" id="CHEBI:57945"/>
        <dbReference type="ChEBI" id="CHEBI:60039"/>
        <dbReference type="EC" id="1.5.1.2"/>
    </reaction>
</comment>
<dbReference type="AlphaFoldDB" id="A0A0D6Q084"/>
<dbReference type="InterPro" id="IPR000304">
    <property type="entry name" value="Pyrroline-COOH_reductase"/>
</dbReference>
<dbReference type="Gene3D" id="1.10.3730.10">
    <property type="entry name" value="ProC C-terminal domain-like"/>
    <property type="match status" value="1"/>
</dbReference>
<keyword evidence="2 4" id="KW-0521">NADP</keyword>
<evidence type="ECO:0000313" key="9">
    <source>
        <dbReference type="EMBL" id="GAN96191.1"/>
    </source>
</evidence>
<dbReference type="SUPFAM" id="SSF48179">
    <property type="entry name" value="6-phosphogluconate dehydrogenase C-terminal domain-like"/>
    <property type="match status" value="1"/>
</dbReference>
<dbReference type="Proteomes" id="UP000032675">
    <property type="component" value="Unassembled WGS sequence"/>
</dbReference>
<dbReference type="RefSeq" id="WP_026018667.1">
    <property type="nucleotide sequence ID" value="NZ_BANI01000047.1"/>
</dbReference>
<evidence type="ECO:0000256" key="5">
    <source>
        <dbReference type="NCBIfam" id="TIGR00112"/>
    </source>
</evidence>
<dbReference type="NCBIfam" id="TIGR00112">
    <property type="entry name" value="proC"/>
    <property type="match status" value="1"/>
</dbReference>
<comment type="subcellular location">
    <subcellularLocation>
        <location evidence="4">Cytoplasm</location>
    </subcellularLocation>
</comment>
<dbReference type="GO" id="GO:0004735">
    <property type="term" value="F:pyrroline-5-carboxylate reductase activity"/>
    <property type="evidence" value="ECO:0007669"/>
    <property type="project" value="UniProtKB-UniRule"/>
</dbReference>
<dbReference type="InterPro" id="IPR008927">
    <property type="entry name" value="6-PGluconate_DH-like_C_sf"/>
</dbReference>
<comment type="similarity">
    <text evidence="1 4">Belongs to the pyrroline-5-carboxylate reductase family.</text>
</comment>
<evidence type="ECO:0000256" key="3">
    <source>
        <dbReference type="ARBA" id="ARBA00023002"/>
    </source>
</evidence>
<name>A0A0D6Q084_KOMEU</name>
<proteinExistence type="inferred from homology"/>
<gene>
    <name evidence="4" type="primary">proC</name>
    <name evidence="9" type="ORF">Geu3261_0053_032</name>
</gene>
<feature type="domain" description="Pyrroline-5-carboxylate reductase dimerisation" evidence="8">
    <location>
        <begin position="166"/>
        <end position="271"/>
    </location>
</feature>
<protein>
    <recommendedName>
        <fullName evidence="4 5">Pyrroline-5-carboxylate reductase</fullName>
        <shortName evidence="4">P5C reductase</shortName>
        <shortName evidence="4">P5CR</shortName>
        <ecNumber evidence="4 5">1.5.1.2</ecNumber>
    </recommendedName>
    <alternativeName>
        <fullName evidence="4">PCA reductase</fullName>
    </alternativeName>
</protein>
<evidence type="ECO:0000313" key="10">
    <source>
        <dbReference type="Proteomes" id="UP000032675"/>
    </source>
</evidence>
<dbReference type="EC" id="1.5.1.2" evidence="4 5"/>
<keyword evidence="4" id="KW-0641">Proline biosynthesis</keyword>
<dbReference type="GO" id="GO:0055129">
    <property type="term" value="P:L-proline biosynthetic process"/>
    <property type="evidence" value="ECO:0007669"/>
    <property type="project" value="UniProtKB-UniRule"/>
</dbReference>
<evidence type="ECO:0000256" key="6">
    <source>
        <dbReference type="PIRSR" id="PIRSR000193-1"/>
    </source>
</evidence>
<evidence type="ECO:0000259" key="8">
    <source>
        <dbReference type="Pfam" id="PF14748"/>
    </source>
</evidence>
<keyword evidence="4" id="KW-0028">Amino-acid biosynthesis</keyword>
<dbReference type="Pfam" id="PF14748">
    <property type="entry name" value="P5CR_dimer"/>
    <property type="match status" value="1"/>
</dbReference>
<dbReference type="InterPro" id="IPR028939">
    <property type="entry name" value="P5C_Rdtase_cat_N"/>
</dbReference>
<reference evidence="9 10" key="1">
    <citation type="submission" date="2012-11" db="EMBL/GenBank/DDBJ databases">
        <title>Whole genome sequence of Gluconacetobacter europaeus NBRC3261.</title>
        <authorList>
            <person name="Azuma Y."/>
            <person name="Higashiura N."/>
            <person name="Hirakawa H."/>
            <person name="Matsushita K."/>
        </authorList>
    </citation>
    <scope>NUCLEOTIDE SEQUENCE [LARGE SCALE GENOMIC DNA]</scope>
    <source>
        <strain evidence="9 10">NBRC 3261</strain>
    </source>
</reference>
<dbReference type="HAMAP" id="MF_01925">
    <property type="entry name" value="P5C_reductase"/>
    <property type="match status" value="1"/>
</dbReference>
<dbReference type="SUPFAM" id="SSF51735">
    <property type="entry name" value="NAD(P)-binding Rossmann-fold domains"/>
    <property type="match status" value="1"/>
</dbReference>
<evidence type="ECO:0000259" key="7">
    <source>
        <dbReference type="Pfam" id="PF03807"/>
    </source>
</evidence>
<comment type="pathway">
    <text evidence="4">Amino-acid biosynthesis; L-proline biosynthesis; L-proline from L-glutamate 5-semialdehyde: step 1/1.</text>
</comment>
<dbReference type="GO" id="GO:0005737">
    <property type="term" value="C:cytoplasm"/>
    <property type="evidence" value="ECO:0007669"/>
    <property type="project" value="UniProtKB-SubCell"/>
</dbReference>
<feature type="binding site" evidence="6">
    <location>
        <begin position="67"/>
        <end position="70"/>
    </location>
    <ligand>
        <name>NADP(+)</name>
        <dbReference type="ChEBI" id="CHEBI:58349"/>
    </ligand>
</feature>
<dbReference type="Gene3D" id="3.40.50.720">
    <property type="entry name" value="NAD(P)-binding Rossmann-like Domain"/>
    <property type="match status" value="1"/>
</dbReference>
<dbReference type="InterPro" id="IPR036291">
    <property type="entry name" value="NAD(P)-bd_dom_sf"/>
</dbReference>
<accession>A0A0D6Q084</accession>
<evidence type="ECO:0000256" key="4">
    <source>
        <dbReference type="HAMAP-Rule" id="MF_01925"/>
    </source>
</evidence>
<organism evidence="9 10">
    <name type="scientific">Komagataeibacter europaeus NBRC 3261</name>
    <dbReference type="NCBI Taxonomy" id="1234669"/>
    <lineage>
        <taxon>Bacteria</taxon>
        <taxon>Pseudomonadati</taxon>
        <taxon>Pseudomonadota</taxon>
        <taxon>Alphaproteobacteria</taxon>
        <taxon>Acetobacterales</taxon>
        <taxon>Acetobacteraceae</taxon>
        <taxon>Komagataeibacter</taxon>
    </lineage>
</organism>